<proteinExistence type="predicted"/>
<evidence type="ECO:0000313" key="5">
    <source>
        <dbReference type="EMBL" id="BES92263.1"/>
    </source>
</evidence>
<organism evidence="5 6">
    <name type="scientific">Nesidiocoris tenuis</name>
    <dbReference type="NCBI Taxonomy" id="355587"/>
    <lineage>
        <taxon>Eukaryota</taxon>
        <taxon>Metazoa</taxon>
        <taxon>Ecdysozoa</taxon>
        <taxon>Arthropoda</taxon>
        <taxon>Hexapoda</taxon>
        <taxon>Insecta</taxon>
        <taxon>Pterygota</taxon>
        <taxon>Neoptera</taxon>
        <taxon>Paraneoptera</taxon>
        <taxon>Hemiptera</taxon>
        <taxon>Heteroptera</taxon>
        <taxon>Panheteroptera</taxon>
        <taxon>Cimicomorpha</taxon>
        <taxon>Miridae</taxon>
        <taxon>Dicyphina</taxon>
        <taxon>Nesidiocoris</taxon>
    </lineage>
</organism>
<dbReference type="InterPro" id="IPR018247">
    <property type="entry name" value="EF_Hand_1_Ca_BS"/>
</dbReference>
<gene>
    <name evidence="5" type="ORF">NTJ_05073</name>
</gene>
<protein>
    <recommendedName>
        <fullName evidence="4">EF-hand domain-containing protein</fullName>
    </recommendedName>
</protein>
<keyword evidence="6" id="KW-1185">Reference proteome</keyword>
<accession>A0ABN7AJ24</accession>
<dbReference type="PROSITE" id="PS00018">
    <property type="entry name" value="EF_HAND_1"/>
    <property type="match status" value="1"/>
</dbReference>
<dbReference type="EMBL" id="AP028911">
    <property type="protein sequence ID" value="BES92263.1"/>
    <property type="molecule type" value="Genomic_DNA"/>
</dbReference>
<dbReference type="SUPFAM" id="SSF47473">
    <property type="entry name" value="EF-hand"/>
    <property type="match status" value="1"/>
</dbReference>
<evidence type="ECO:0000259" key="4">
    <source>
        <dbReference type="PROSITE" id="PS50222"/>
    </source>
</evidence>
<dbReference type="InterPro" id="IPR002048">
    <property type="entry name" value="EF_hand_dom"/>
</dbReference>
<name>A0ABN7AJ24_9HEMI</name>
<keyword evidence="1" id="KW-0479">Metal-binding</keyword>
<sequence length="239" mass="27625">MAASSVQHLDLTMSQSEVAIAKHKMRKDFDLLKGKTSFDDWELSCVLHIFYKLTRKGPLSRGLFRQFMHNVFGMSRADMVDRIYAVLDEPTRFVSGLKAKNFVRLMSIYCRGTLDEKIHFVFRVYDLLCLGYIGRDTMVKLLVPTLIGGQKHENVETAIDMADLLMRRFDQDRDGRLSYEEYATEIRKAPDLLELCGQVFPDRMKVYTFMTTFTRNVTVNPHDYLKRSQVAVSINPSVS</sequence>
<evidence type="ECO:0000256" key="1">
    <source>
        <dbReference type="ARBA" id="ARBA00022723"/>
    </source>
</evidence>
<keyword evidence="2" id="KW-0677">Repeat</keyword>
<reference evidence="5 6" key="1">
    <citation type="submission" date="2023-09" db="EMBL/GenBank/DDBJ databases">
        <title>Nesidiocoris tenuis whole genome shotgun sequence.</title>
        <authorList>
            <person name="Shibata T."/>
            <person name="Shimoda M."/>
            <person name="Kobayashi T."/>
            <person name="Uehara T."/>
        </authorList>
    </citation>
    <scope>NUCLEOTIDE SEQUENCE [LARGE SCALE GENOMIC DNA]</scope>
    <source>
        <strain evidence="5 6">Japan</strain>
    </source>
</reference>
<dbReference type="InterPro" id="IPR028846">
    <property type="entry name" value="Recoverin"/>
</dbReference>
<dbReference type="Pfam" id="PF13499">
    <property type="entry name" value="EF-hand_7"/>
    <property type="match status" value="1"/>
</dbReference>
<dbReference type="PROSITE" id="PS50222">
    <property type="entry name" value="EF_HAND_2"/>
    <property type="match status" value="1"/>
</dbReference>
<evidence type="ECO:0000313" key="6">
    <source>
        <dbReference type="Proteomes" id="UP001307889"/>
    </source>
</evidence>
<evidence type="ECO:0000256" key="2">
    <source>
        <dbReference type="ARBA" id="ARBA00022737"/>
    </source>
</evidence>
<evidence type="ECO:0000256" key="3">
    <source>
        <dbReference type="ARBA" id="ARBA00022837"/>
    </source>
</evidence>
<dbReference type="PANTHER" id="PTHR23055">
    <property type="entry name" value="CALCIUM BINDING PROTEINS"/>
    <property type="match status" value="1"/>
</dbReference>
<feature type="domain" description="EF-hand" evidence="4">
    <location>
        <begin position="157"/>
        <end position="192"/>
    </location>
</feature>
<dbReference type="Proteomes" id="UP001307889">
    <property type="component" value="Chromosome 3"/>
</dbReference>
<dbReference type="PANTHER" id="PTHR23055:SF190">
    <property type="entry name" value="AT17667P-RELATED"/>
    <property type="match status" value="1"/>
</dbReference>
<dbReference type="InterPro" id="IPR011992">
    <property type="entry name" value="EF-hand-dom_pair"/>
</dbReference>
<keyword evidence="3" id="KW-0106">Calcium</keyword>
<dbReference type="Gene3D" id="1.10.238.10">
    <property type="entry name" value="EF-hand"/>
    <property type="match status" value="1"/>
</dbReference>